<evidence type="ECO:0000256" key="5">
    <source>
        <dbReference type="ARBA" id="ARBA00022691"/>
    </source>
</evidence>
<protein>
    <recommendedName>
        <fullName evidence="2">protein-glutamate O-methyltransferase</fullName>
        <ecNumber evidence="2">2.1.1.80</ecNumber>
    </recommendedName>
</protein>
<comment type="caution">
    <text evidence="7">The sequence shown here is derived from an EMBL/GenBank/DDBJ whole genome shotgun (WGS) entry which is preliminary data.</text>
</comment>
<dbReference type="InterPro" id="IPR000780">
    <property type="entry name" value="CheR_MeTrfase"/>
</dbReference>
<dbReference type="GO" id="GO:0032259">
    <property type="term" value="P:methylation"/>
    <property type="evidence" value="ECO:0007669"/>
    <property type="project" value="UniProtKB-KW"/>
</dbReference>
<dbReference type="AlphaFoldDB" id="A0A953LJT3"/>
<dbReference type="Gene3D" id="3.40.50.150">
    <property type="entry name" value="Vaccinia Virus protein VP39"/>
    <property type="match status" value="1"/>
</dbReference>
<dbReference type="PRINTS" id="PR00996">
    <property type="entry name" value="CHERMTFRASE"/>
</dbReference>
<reference evidence="7" key="1">
    <citation type="submission" date="2017-11" db="EMBL/GenBank/DDBJ databases">
        <title>Three new genomes from thermophilic consortium.</title>
        <authorList>
            <person name="Quaggio R."/>
            <person name="Amgarten D."/>
            <person name="Setubal J.C."/>
        </authorList>
    </citation>
    <scope>NUCLEOTIDE SEQUENCE</scope>
    <source>
        <strain evidence="7">ZCTH01-B2</strain>
    </source>
</reference>
<evidence type="ECO:0000313" key="7">
    <source>
        <dbReference type="EMBL" id="MBY6278526.1"/>
    </source>
</evidence>
<keyword evidence="3" id="KW-0489">Methyltransferase</keyword>
<proteinExistence type="predicted"/>
<organism evidence="7 8">
    <name type="scientific">Symbiobacterium thermophilum</name>
    <dbReference type="NCBI Taxonomy" id="2734"/>
    <lineage>
        <taxon>Bacteria</taxon>
        <taxon>Bacillati</taxon>
        <taxon>Bacillota</taxon>
        <taxon>Clostridia</taxon>
        <taxon>Eubacteriales</taxon>
        <taxon>Symbiobacteriaceae</taxon>
        <taxon>Symbiobacterium</taxon>
    </lineage>
</organism>
<dbReference type="InterPro" id="IPR022642">
    <property type="entry name" value="CheR_C"/>
</dbReference>
<dbReference type="Pfam" id="PF01739">
    <property type="entry name" value="CheR"/>
    <property type="match status" value="1"/>
</dbReference>
<name>A0A953LJT3_SYMTR</name>
<keyword evidence="5" id="KW-0949">S-adenosyl-L-methionine</keyword>
<dbReference type="InterPro" id="IPR036804">
    <property type="entry name" value="CheR_N_sf"/>
</dbReference>
<dbReference type="InterPro" id="IPR022641">
    <property type="entry name" value="CheR_N"/>
</dbReference>
<dbReference type="PANTHER" id="PTHR24422">
    <property type="entry name" value="CHEMOTAXIS PROTEIN METHYLTRANSFERASE"/>
    <property type="match status" value="1"/>
</dbReference>
<dbReference type="EMBL" id="PIUK01000578">
    <property type="protein sequence ID" value="MBY6278526.1"/>
    <property type="molecule type" value="Genomic_DNA"/>
</dbReference>
<dbReference type="RefSeq" id="WP_337957559.1">
    <property type="nucleotide sequence ID" value="NZ_PIUK01000578.1"/>
</dbReference>
<dbReference type="SUPFAM" id="SSF53335">
    <property type="entry name" value="S-adenosyl-L-methionine-dependent methyltransferases"/>
    <property type="match status" value="1"/>
</dbReference>
<evidence type="ECO:0000313" key="8">
    <source>
        <dbReference type="Proteomes" id="UP000732377"/>
    </source>
</evidence>
<evidence type="ECO:0000256" key="4">
    <source>
        <dbReference type="ARBA" id="ARBA00022679"/>
    </source>
</evidence>
<dbReference type="EC" id="2.1.1.80" evidence="2"/>
<dbReference type="PANTHER" id="PTHR24422:SF19">
    <property type="entry name" value="CHEMOTAXIS PROTEIN METHYLTRANSFERASE"/>
    <property type="match status" value="1"/>
</dbReference>
<accession>A0A953LJT3</accession>
<feature type="non-terminal residue" evidence="7">
    <location>
        <position position="113"/>
    </location>
</feature>
<keyword evidence="4" id="KW-0808">Transferase</keyword>
<feature type="domain" description="CheR-type methyltransferase" evidence="6">
    <location>
        <begin position="1"/>
        <end position="113"/>
    </location>
</feature>
<dbReference type="GO" id="GO:0008983">
    <property type="term" value="F:protein-glutamate O-methyltransferase activity"/>
    <property type="evidence" value="ECO:0007669"/>
    <property type="project" value="UniProtKB-EC"/>
</dbReference>
<evidence type="ECO:0000256" key="2">
    <source>
        <dbReference type="ARBA" id="ARBA00012534"/>
    </source>
</evidence>
<dbReference type="InterPro" id="IPR029063">
    <property type="entry name" value="SAM-dependent_MTases_sf"/>
</dbReference>
<dbReference type="PROSITE" id="PS50123">
    <property type="entry name" value="CHER"/>
    <property type="match status" value="1"/>
</dbReference>
<evidence type="ECO:0000259" key="6">
    <source>
        <dbReference type="PROSITE" id="PS50123"/>
    </source>
</evidence>
<dbReference type="Pfam" id="PF03705">
    <property type="entry name" value="CheR_N"/>
    <property type="match status" value="1"/>
</dbReference>
<evidence type="ECO:0000256" key="3">
    <source>
        <dbReference type="ARBA" id="ARBA00022603"/>
    </source>
</evidence>
<gene>
    <name evidence="7" type="ORF">CWE10_20775</name>
</gene>
<comment type="catalytic activity">
    <reaction evidence="1">
        <text>L-glutamyl-[protein] + S-adenosyl-L-methionine = [protein]-L-glutamate 5-O-methyl ester + S-adenosyl-L-homocysteine</text>
        <dbReference type="Rhea" id="RHEA:24452"/>
        <dbReference type="Rhea" id="RHEA-COMP:10208"/>
        <dbReference type="Rhea" id="RHEA-COMP:10311"/>
        <dbReference type="ChEBI" id="CHEBI:29973"/>
        <dbReference type="ChEBI" id="CHEBI:57856"/>
        <dbReference type="ChEBI" id="CHEBI:59789"/>
        <dbReference type="ChEBI" id="CHEBI:82795"/>
        <dbReference type="EC" id="2.1.1.80"/>
    </reaction>
</comment>
<dbReference type="Gene3D" id="1.10.155.10">
    <property type="entry name" value="Chemotaxis receptor methyltransferase CheR, N-terminal domain"/>
    <property type="match status" value="1"/>
</dbReference>
<dbReference type="Proteomes" id="UP000732377">
    <property type="component" value="Unassembled WGS sequence"/>
</dbReference>
<dbReference type="InterPro" id="IPR050903">
    <property type="entry name" value="Bact_Chemotaxis_MeTrfase"/>
</dbReference>
<evidence type="ECO:0000256" key="1">
    <source>
        <dbReference type="ARBA" id="ARBA00001541"/>
    </source>
</evidence>
<dbReference type="SUPFAM" id="SSF47757">
    <property type="entry name" value="Chemotaxis receptor methyltransferase CheR, N-terminal domain"/>
    <property type="match status" value="1"/>
</dbReference>
<sequence length="113" mass="12983">MNLPGYPVFRRTVLQLTGIDLDCYKGTQMERRLQTIMRRAGVSDLAAYARLLQTAPARVKEFQDFLTINVSEWLRNPDKFEELKQVILPELLKRNPVLRIWSAGCANGAEPYS</sequence>